<feature type="compositionally biased region" description="Low complexity" evidence="1">
    <location>
        <begin position="271"/>
        <end position="291"/>
    </location>
</feature>
<feature type="compositionally biased region" description="Basic and acidic residues" evidence="1">
    <location>
        <begin position="521"/>
        <end position="542"/>
    </location>
</feature>
<dbReference type="InterPro" id="IPR036689">
    <property type="entry name" value="ESAT-6-like_sf"/>
</dbReference>
<evidence type="ECO:0008006" key="4">
    <source>
        <dbReference type="Google" id="ProtNLM"/>
    </source>
</evidence>
<dbReference type="RefSeq" id="WP_144591878.1">
    <property type="nucleotide sequence ID" value="NZ_VJWX01000386.1"/>
</dbReference>
<dbReference type="Gene3D" id="1.10.287.1060">
    <property type="entry name" value="ESAT-6-like"/>
    <property type="match status" value="1"/>
</dbReference>
<name>A0A558B537_9PSEU</name>
<comment type="caution">
    <text evidence="2">The sequence shown here is derived from an EMBL/GenBank/DDBJ whole genome shotgun (WGS) entry which is preliminary data.</text>
</comment>
<feature type="compositionally biased region" description="Polar residues" evidence="1">
    <location>
        <begin position="414"/>
        <end position="424"/>
    </location>
</feature>
<sequence length="638" mass="65925">MAVLDVTSSNATSGAGVVDSWNSVAKACEEIKTAHGGDRAALAVEIGVGVASGVLDTIAFVMDPLAKLIAAGLGWLIEHVSFLRWPLDQIAGNPDQIKVISDRLHGIAEDLRNTGADLDTALGSMITQWQGAGYESFRGEMDGHKAHIDARAKSVDISGYVVETTMALIAAVRNLFRDIITTLLGDIISTMLMALALAVPTFGASVAVGTTKVVVESTVETASMGGKLAKVGAFASRVAGRLKQLASMGKEDDAISLNSVRHPEGGGASSHGGPTTNTHTGDNPTTTHPGDNQAGGQHPADNEAGGQHPADNEAGGQHPADNEAGGQHPADNEAGNQHPADNEAGNQHPADNPPPARPNDEGSGSSGNSTRPDEEDPFQTWLAADNHFNGPGASHDTPLTHPGDAPTAQPHPSGENSGNQHTSDNGGGSQHPADNPSTNNGSHPGENAGNGHPGENAGNGHPGDNAGNGHPGENAGNGHPGDNAGNGHPGENAGNGHPGENAGNGHQGDNAGNGHQGDNADNGHHGEAEPKPDPKSGLKGYDIDALKKHEQWLKDTFGKETTDKAKFVDTWVKKHEPDLYPVVKGLADAKSSKNGIGWINKTIVNIDKQLTDIQSRAEEAWNKSDEKWRATHPDPTTL</sequence>
<proteinExistence type="predicted"/>
<feature type="region of interest" description="Disordered" evidence="1">
    <location>
        <begin position="617"/>
        <end position="638"/>
    </location>
</feature>
<organism evidence="2 3">
    <name type="scientific">Amycolatopsis rhizosphaerae</name>
    <dbReference type="NCBI Taxonomy" id="2053003"/>
    <lineage>
        <taxon>Bacteria</taxon>
        <taxon>Bacillati</taxon>
        <taxon>Actinomycetota</taxon>
        <taxon>Actinomycetes</taxon>
        <taxon>Pseudonocardiales</taxon>
        <taxon>Pseudonocardiaceae</taxon>
        <taxon>Amycolatopsis</taxon>
    </lineage>
</organism>
<reference evidence="2 3" key="1">
    <citation type="submission" date="2019-07" db="EMBL/GenBank/DDBJ databases">
        <authorList>
            <person name="Duangmal K."/>
            <person name="Teo W.F.A."/>
        </authorList>
    </citation>
    <scope>NUCLEOTIDE SEQUENCE [LARGE SCALE GENOMIC DNA]</scope>
    <source>
        <strain evidence="2 3">TBRC 6029</strain>
    </source>
</reference>
<accession>A0A558B537</accession>
<protein>
    <recommendedName>
        <fullName evidence="4">WXG100 family type VII secretion target</fullName>
    </recommendedName>
</protein>
<dbReference type="SUPFAM" id="SSF140453">
    <property type="entry name" value="EsxAB dimer-like"/>
    <property type="match status" value="1"/>
</dbReference>
<dbReference type="AlphaFoldDB" id="A0A558B537"/>
<evidence type="ECO:0000256" key="1">
    <source>
        <dbReference type="SAM" id="MobiDB-lite"/>
    </source>
</evidence>
<dbReference type="EMBL" id="VJWX01000386">
    <property type="protein sequence ID" value="TVT31637.1"/>
    <property type="molecule type" value="Genomic_DNA"/>
</dbReference>
<dbReference type="OrthoDB" id="4763957at2"/>
<gene>
    <name evidence="2" type="ORF">FNH05_28180</name>
</gene>
<reference evidence="2 3" key="2">
    <citation type="submission" date="2019-08" db="EMBL/GenBank/DDBJ databases">
        <title>Amycolatopsis acidicola sp. nov., isolated from peat swamp forest soil.</title>
        <authorList>
            <person name="Srisuk N."/>
        </authorList>
    </citation>
    <scope>NUCLEOTIDE SEQUENCE [LARGE SCALE GENOMIC DNA]</scope>
    <source>
        <strain evidence="2 3">TBRC 6029</strain>
    </source>
</reference>
<feature type="region of interest" description="Disordered" evidence="1">
    <location>
        <begin position="257"/>
        <end position="542"/>
    </location>
</feature>
<dbReference type="Proteomes" id="UP000320011">
    <property type="component" value="Unassembled WGS sequence"/>
</dbReference>
<evidence type="ECO:0000313" key="3">
    <source>
        <dbReference type="Proteomes" id="UP000320011"/>
    </source>
</evidence>
<evidence type="ECO:0000313" key="2">
    <source>
        <dbReference type="EMBL" id="TVT31637.1"/>
    </source>
</evidence>
<feature type="compositionally biased region" description="Basic and acidic residues" evidence="1">
    <location>
        <begin position="617"/>
        <end position="632"/>
    </location>
</feature>
<keyword evidence="3" id="KW-1185">Reference proteome</keyword>